<dbReference type="AlphaFoldDB" id="A0A7X0AYF6"/>
<comment type="similarity">
    <text evidence="2 10 11">Belongs to the TonB-dependent receptor family.</text>
</comment>
<dbReference type="PANTHER" id="PTHR32552:SF83">
    <property type="entry name" value="BLR3904 PROTEIN"/>
    <property type="match status" value="1"/>
</dbReference>
<evidence type="ECO:0000256" key="2">
    <source>
        <dbReference type="ARBA" id="ARBA00009810"/>
    </source>
</evidence>
<dbReference type="Gene3D" id="2.40.170.20">
    <property type="entry name" value="TonB-dependent receptor, beta-barrel domain"/>
    <property type="match status" value="1"/>
</dbReference>
<keyword evidence="12" id="KW-0732">Signal</keyword>
<dbReference type="Gene3D" id="2.170.130.10">
    <property type="entry name" value="TonB-dependent receptor, plug domain"/>
    <property type="match status" value="1"/>
</dbReference>
<dbReference type="GO" id="GO:0015891">
    <property type="term" value="P:siderophore transport"/>
    <property type="evidence" value="ECO:0007669"/>
    <property type="project" value="InterPro"/>
</dbReference>
<evidence type="ECO:0000256" key="4">
    <source>
        <dbReference type="ARBA" id="ARBA00022452"/>
    </source>
</evidence>
<dbReference type="PROSITE" id="PS52016">
    <property type="entry name" value="TONB_DEPENDENT_REC_3"/>
    <property type="match status" value="1"/>
</dbReference>
<evidence type="ECO:0000256" key="10">
    <source>
        <dbReference type="PROSITE-ProRule" id="PRU01360"/>
    </source>
</evidence>
<feature type="domain" description="TonB-dependent receptor-like beta-barrel" evidence="13">
    <location>
        <begin position="239"/>
        <end position="702"/>
    </location>
</feature>
<dbReference type="GO" id="GO:0009279">
    <property type="term" value="C:cell outer membrane"/>
    <property type="evidence" value="ECO:0007669"/>
    <property type="project" value="UniProtKB-SubCell"/>
</dbReference>
<keyword evidence="3 10" id="KW-0813">Transport</keyword>
<evidence type="ECO:0000256" key="11">
    <source>
        <dbReference type="RuleBase" id="RU003357"/>
    </source>
</evidence>
<evidence type="ECO:0000256" key="8">
    <source>
        <dbReference type="ARBA" id="ARBA00023170"/>
    </source>
</evidence>
<evidence type="ECO:0000256" key="3">
    <source>
        <dbReference type="ARBA" id="ARBA00022448"/>
    </source>
</evidence>
<keyword evidence="8 15" id="KW-0675">Receptor</keyword>
<feature type="signal peptide" evidence="12">
    <location>
        <begin position="1"/>
        <end position="30"/>
    </location>
</feature>
<evidence type="ECO:0000259" key="13">
    <source>
        <dbReference type="Pfam" id="PF00593"/>
    </source>
</evidence>
<evidence type="ECO:0000256" key="1">
    <source>
        <dbReference type="ARBA" id="ARBA00004571"/>
    </source>
</evidence>
<evidence type="ECO:0000256" key="9">
    <source>
        <dbReference type="ARBA" id="ARBA00023237"/>
    </source>
</evidence>
<organism evidence="15 16">
    <name type="scientific">Nitrospirillum iridis</name>
    <dbReference type="NCBI Taxonomy" id="765888"/>
    <lineage>
        <taxon>Bacteria</taxon>
        <taxon>Pseudomonadati</taxon>
        <taxon>Pseudomonadota</taxon>
        <taxon>Alphaproteobacteria</taxon>
        <taxon>Rhodospirillales</taxon>
        <taxon>Azospirillaceae</taxon>
        <taxon>Nitrospirillum</taxon>
    </lineage>
</organism>
<feature type="chain" id="PRO_5030641194" evidence="12">
    <location>
        <begin position="31"/>
        <end position="736"/>
    </location>
</feature>
<dbReference type="InterPro" id="IPR000531">
    <property type="entry name" value="Beta-barrel_TonB"/>
</dbReference>
<dbReference type="RefSeq" id="WP_343066920.1">
    <property type="nucleotide sequence ID" value="NZ_JACIIZ010000007.1"/>
</dbReference>
<dbReference type="NCBIfam" id="TIGR01783">
    <property type="entry name" value="TonB-siderophor"/>
    <property type="match status" value="1"/>
</dbReference>
<keyword evidence="6 11" id="KW-0798">TonB box</keyword>
<dbReference type="InterPro" id="IPR036942">
    <property type="entry name" value="Beta-barrel_TonB_sf"/>
</dbReference>
<evidence type="ECO:0000313" key="15">
    <source>
        <dbReference type="EMBL" id="MBB6252320.1"/>
    </source>
</evidence>
<keyword evidence="7 10" id="KW-0472">Membrane</keyword>
<evidence type="ECO:0000256" key="7">
    <source>
        <dbReference type="ARBA" id="ARBA00023136"/>
    </source>
</evidence>
<sequence>MTISPRRTTRLSQSCAVIALMLGGVAPGHRALADPADQGNTVPNTVIVTGTRDQGYRATDTQFGGAGTVLDTPASISVVTRDLMDDQQARRLSDLIRNDASIGENYAPEGYYEDIAIRGFPLDLATGLQINGLTIAGEQPVALENKERVEFLKGLAGVDAGVVAPGGLVDYITKRPADVRSLTLGTDNRGGLYSAVDLGSVFGERKQYGLRLNVAHEDIASYVDHADGYRNFGSLAGDWRATENDTVNVDLEYQRRVQHSVSGYQLLGGTTVPALDTVSPSHMLAAQSWTKPVTINALNVSGQYEHRFSDDWRLKVAVGHSRTVIDDNVAFAYGCYAVASCANGETPGYYFAANGDFDVYDYRSPNDAREDDQAQALLMGKVATGSIGHSLTLGTSVFRRTVTQTDYVYDYVGSDNIYNPTPLAFAPSPNNPGANYERLDSRQYAIIGMDRVDLGALVTGLELDAGVRGVFLRERAYDIDHATIRNTAETLPLPQLALVYKPLAALTLYASHARGLSLGGQAPAWATNASEILSPSLSWQDEVGAKYDWNGLLLGASVFRLSKAYEYAKPDDSAYGFTYVREGTERHDGLELNAAGQVTRDLRLSASATFIHAVAYGTGTPAYDGHQAMNVPHVRTALYADYTLPHLDGLALLAGWQYVGEKAAARDAVAYAPAYHLFNAGLRYAPSALDNKLTLRLSVDNLLDRRYWKDVGESAGDAYLHLGAPRTARFTVEYSL</sequence>
<reference evidence="15 16" key="1">
    <citation type="submission" date="2020-08" db="EMBL/GenBank/DDBJ databases">
        <title>Genomic Encyclopedia of Type Strains, Phase IV (KMG-IV): sequencing the most valuable type-strain genomes for metagenomic binning, comparative biology and taxonomic classification.</title>
        <authorList>
            <person name="Goeker M."/>
        </authorList>
    </citation>
    <scope>NUCLEOTIDE SEQUENCE [LARGE SCALE GENOMIC DNA]</scope>
    <source>
        <strain evidence="15 16">DSM 22198</strain>
    </source>
</reference>
<proteinExistence type="inferred from homology"/>
<dbReference type="GO" id="GO:0038023">
    <property type="term" value="F:signaling receptor activity"/>
    <property type="evidence" value="ECO:0007669"/>
    <property type="project" value="InterPro"/>
</dbReference>
<dbReference type="CDD" id="cd01347">
    <property type="entry name" value="ligand_gated_channel"/>
    <property type="match status" value="1"/>
</dbReference>
<evidence type="ECO:0000259" key="14">
    <source>
        <dbReference type="Pfam" id="PF07715"/>
    </source>
</evidence>
<keyword evidence="5 10" id="KW-0812">Transmembrane</keyword>
<evidence type="ECO:0000256" key="5">
    <source>
        <dbReference type="ARBA" id="ARBA00022692"/>
    </source>
</evidence>
<name>A0A7X0AYF6_9PROT</name>
<evidence type="ECO:0000256" key="6">
    <source>
        <dbReference type="ARBA" id="ARBA00023077"/>
    </source>
</evidence>
<dbReference type="InterPro" id="IPR037066">
    <property type="entry name" value="Plug_dom_sf"/>
</dbReference>
<comment type="caution">
    <text evidence="15">The sequence shown here is derived from an EMBL/GenBank/DDBJ whole genome shotgun (WGS) entry which is preliminary data.</text>
</comment>
<feature type="domain" description="TonB-dependent receptor plug" evidence="14">
    <location>
        <begin position="69"/>
        <end position="167"/>
    </location>
</feature>
<dbReference type="InterPro" id="IPR012910">
    <property type="entry name" value="Plug_dom"/>
</dbReference>
<keyword evidence="9 10" id="KW-0998">Cell outer membrane</keyword>
<gene>
    <name evidence="15" type="ORF">FHS74_002880</name>
</gene>
<dbReference type="InterPro" id="IPR010105">
    <property type="entry name" value="TonB_sidphr_rcpt"/>
</dbReference>
<keyword evidence="4 10" id="KW-1134">Transmembrane beta strand</keyword>
<dbReference type="InterPro" id="IPR039426">
    <property type="entry name" value="TonB-dep_rcpt-like"/>
</dbReference>
<dbReference type="PANTHER" id="PTHR32552">
    <property type="entry name" value="FERRICHROME IRON RECEPTOR-RELATED"/>
    <property type="match status" value="1"/>
</dbReference>
<dbReference type="GO" id="GO:0015344">
    <property type="term" value="F:siderophore uptake transmembrane transporter activity"/>
    <property type="evidence" value="ECO:0007669"/>
    <property type="project" value="TreeGrafter"/>
</dbReference>
<dbReference type="SUPFAM" id="SSF56935">
    <property type="entry name" value="Porins"/>
    <property type="match status" value="1"/>
</dbReference>
<dbReference type="Pfam" id="PF07715">
    <property type="entry name" value="Plug"/>
    <property type="match status" value="1"/>
</dbReference>
<dbReference type="Pfam" id="PF00593">
    <property type="entry name" value="TonB_dep_Rec_b-barrel"/>
    <property type="match status" value="1"/>
</dbReference>
<dbReference type="Proteomes" id="UP000539175">
    <property type="component" value="Unassembled WGS sequence"/>
</dbReference>
<evidence type="ECO:0000313" key="16">
    <source>
        <dbReference type="Proteomes" id="UP000539175"/>
    </source>
</evidence>
<keyword evidence="16" id="KW-1185">Reference proteome</keyword>
<accession>A0A7X0AYF6</accession>
<comment type="subcellular location">
    <subcellularLocation>
        <location evidence="1 10">Cell outer membrane</location>
        <topology evidence="1 10">Multi-pass membrane protein</topology>
    </subcellularLocation>
</comment>
<evidence type="ECO:0000256" key="12">
    <source>
        <dbReference type="SAM" id="SignalP"/>
    </source>
</evidence>
<protein>
    <submittedName>
        <fullName evidence="15">Iron complex outermembrane receptor protein</fullName>
    </submittedName>
</protein>
<dbReference type="EMBL" id="JACIIZ010000007">
    <property type="protein sequence ID" value="MBB6252320.1"/>
    <property type="molecule type" value="Genomic_DNA"/>
</dbReference>